<reference evidence="2" key="1">
    <citation type="journal article" date="2024" name="IScience">
        <title>Strigolactones Initiate the Formation of Haustorium-like Structures in Castilleja.</title>
        <authorList>
            <person name="Buerger M."/>
            <person name="Peterson D."/>
            <person name="Chory J."/>
        </authorList>
    </citation>
    <scope>NUCLEOTIDE SEQUENCE [LARGE SCALE GENOMIC DNA]</scope>
</reference>
<dbReference type="AlphaFoldDB" id="A0ABD3EM53"/>
<evidence type="ECO:0000313" key="2">
    <source>
        <dbReference type="Proteomes" id="UP001632038"/>
    </source>
</evidence>
<proteinExistence type="predicted"/>
<comment type="caution">
    <text evidence="1">The sequence shown here is derived from an EMBL/GenBank/DDBJ whole genome shotgun (WGS) entry which is preliminary data.</text>
</comment>
<sequence length="104" mass="11825">MVLVKVLMRCVQEGWGISDKGMAEIDPLWQLMMITDNNNIIESDLVKVMVREFGLGYYNMWGSSVEDIIVELVEKMAKGFAEIAPVEDAMVVGFNGISFVRYLW</sequence>
<gene>
    <name evidence="1" type="ORF">CASFOL_003856</name>
</gene>
<dbReference type="Proteomes" id="UP001632038">
    <property type="component" value="Unassembled WGS sequence"/>
</dbReference>
<accession>A0ABD3EM53</accession>
<evidence type="ECO:0000313" key="1">
    <source>
        <dbReference type="EMBL" id="KAL3654175.1"/>
    </source>
</evidence>
<organism evidence="1 2">
    <name type="scientific">Castilleja foliolosa</name>
    <dbReference type="NCBI Taxonomy" id="1961234"/>
    <lineage>
        <taxon>Eukaryota</taxon>
        <taxon>Viridiplantae</taxon>
        <taxon>Streptophyta</taxon>
        <taxon>Embryophyta</taxon>
        <taxon>Tracheophyta</taxon>
        <taxon>Spermatophyta</taxon>
        <taxon>Magnoliopsida</taxon>
        <taxon>eudicotyledons</taxon>
        <taxon>Gunneridae</taxon>
        <taxon>Pentapetalae</taxon>
        <taxon>asterids</taxon>
        <taxon>lamiids</taxon>
        <taxon>Lamiales</taxon>
        <taxon>Orobanchaceae</taxon>
        <taxon>Pedicularideae</taxon>
        <taxon>Castillejinae</taxon>
        <taxon>Castilleja</taxon>
    </lineage>
</organism>
<protein>
    <submittedName>
        <fullName evidence="1">Uncharacterized protein</fullName>
    </submittedName>
</protein>
<keyword evidence="2" id="KW-1185">Reference proteome</keyword>
<name>A0ABD3EM53_9LAMI</name>
<dbReference type="EMBL" id="JAVIJP010000005">
    <property type="protein sequence ID" value="KAL3654175.1"/>
    <property type="molecule type" value="Genomic_DNA"/>
</dbReference>